<organism evidence="2">
    <name type="scientific">Psilocybe cubensis</name>
    <name type="common">Psychedelic mushroom</name>
    <name type="synonym">Stropharia cubensis</name>
    <dbReference type="NCBI Taxonomy" id="181762"/>
    <lineage>
        <taxon>Eukaryota</taxon>
        <taxon>Fungi</taxon>
        <taxon>Dikarya</taxon>
        <taxon>Basidiomycota</taxon>
        <taxon>Agaricomycotina</taxon>
        <taxon>Agaricomycetes</taxon>
        <taxon>Agaricomycetidae</taxon>
        <taxon>Agaricales</taxon>
        <taxon>Agaricineae</taxon>
        <taxon>Strophariaceae</taxon>
        <taxon>Psilocybe</taxon>
    </lineage>
</organism>
<evidence type="ECO:0000313" key="2">
    <source>
        <dbReference type="EMBL" id="KAG5165025.1"/>
    </source>
</evidence>
<dbReference type="GO" id="GO:0004364">
    <property type="term" value="F:glutathione transferase activity"/>
    <property type="evidence" value="ECO:0007669"/>
    <property type="project" value="TreeGrafter"/>
</dbReference>
<dbReference type="SUPFAM" id="SSF52833">
    <property type="entry name" value="Thioredoxin-like"/>
    <property type="match status" value="1"/>
</dbReference>
<dbReference type="CDD" id="cd00299">
    <property type="entry name" value="GST_C_family"/>
    <property type="match status" value="1"/>
</dbReference>
<dbReference type="InterPro" id="IPR036282">
    <property type="entry name" value="Glutathione-S-Trfase_C_sf"/>
</dbReference>
<dbReference type="EMBL" id="JAFIQS010000010">
    <property type="protein sequence ID" value="KAG5165025.1"/>
    <property type="molecule type" value="Genomic_DNA"/>
</dbReference>
<dbReference type="OrthoDB" id="4951845at2759"/>
<dbReference type="SUPFAM" id="SSF47616">
    <property type="entry name" value="GST C-terminal domain-like"/>
    <property type="match status" value="1"/>
</dbReference>
<accession>A0A8H7XNT0</accession>
<dbReference type="PANTHER" id="PTHR42673:SF4">
    <property type="entry name" value="MALEYLACETOACETATE ISOMERASE"/>
    <property type="match status" value="1"/>
</dbReference>
<dbReference type="InterPro" id="IPR004045">
    <property type="entry name" value="Glutathione_S-Trfase_N"/>
</dbReference>
<protein>
    <recommendedName>
        <fullName evidence="1">GST N-terminal domain-containing protein</fullName>
    </recommendedName>
</protein>
<dbReference type="GO" id="GO:0006559">
    <property type="term" value="P:L-phenylalanine catabolic process"/>
    <property type="evidence" value="ECO:0007669"/>
    <property type="project" value="TreeGrafter"/>
</dbReference>
<gene>
    <name evidence="2" type="ORF">JR316_009719</name>
</gene>
<feature type="domain" description="GST N-terminal" evidence="1">
    <location>
        <begin position="8"/>
        <end position="99"/>
    </location>
</feature>
<dbReference type="PANTHER" id="PTHR42673">
    <property type="entry name" value="MALEYLACETOACETATE ISOMERASE"/>
    <property type="match status" value="1"/>
</dbReference>
<dbReference type="AlphaFoldDB" id="A0A8H7XNT0"/>
<dbReference type="InterPro" id="IPR054416">
    <property type="entry name" value="GST_UstS-like_C"/>
</dbReference>
<dbReference type="PROSITE" id="PS50404">
    <property type="entry name" value="GST_NTER"/>
    <property type="match status" value="1"/>
</dbReference>
<dbReference type="Pfam" id="PF22041">
    <property type="entry name" value="GST_C_7"/>
    <property type="match status" value="1"/>
</dbReference>
<reference evidence="2" key="1">
    <citation type="submission" date="2021-02" db="EMBL/GenBank/DDBJ databases">
        <title>Psilocybe cubensis genome.</title>
        <authorList>
            <person name="Mckernan K.J."/>
            <person name="Crawford S."/>
            <person name="Trippe A."/>
            <person name="Kane L.T."/>
            <person name="Mclaughlin S."/>
        </authorList>
    </citation>
    <scope>NUCLEOTIDE SEQUENCE [LARGE SCALE GENOMIC DNA]</scope>
    <source>
        <strain evidence="2">MGC-MH-2018</strain>
    </source>
</reference>
<dbReference type="GO" id="GO:0006749">
    <property type="term" value="P:glutathione metabolic process"/>
    <property type="evidence" value="ECO:0007669"/>
    <property type="project" value="TreeGrafter"/>
</dbReference>
<name>A0A8H7XNT0_PSICU</name>
<sequence length="238" mass="27281">MTIVLYDVPSSLPGKIWNPNVCKARFSLNVKGIPFTTHWVEYPEIEPQSKKLGALPTRKKADGSPMYTVPFIHDLSTGAVIADSILIAEYLEKTYPATPKLFPNGTRALQAAMGDSIFPTLEVILCVTYPEMMPRFTPATMDHATPILERVRTKNRAEDWKKLKECMDKINGWYARNDESGTYIFGETPTWADIVLAAWLFYARRALDEDSENWKDICSWNDGRWKRFTDAFRRYEGL</sequence>
<proteinExistence type="predicted"/>
<dbReference type="Pfam" id="PF13409">
    <property type="entry name" value="GST_N_2"/>
    <property type="match status" value="1"/>
</dbReference>
<comment type="caution">
    <text evidence="2">The sequence shown here is derived from an EMBL/GenBank/DDBJ whole genome shotgun (WGS) entry which is preliminary data.</text>
</comment>
<evidence type="ECO:0000259" key="1">
    <source>
        <dbReference type="PROSITE" id="PS50404"/>
    </source>
</evidence>
<dbReference type="Gene3D" id="3.40.30.10">
    <property type="entry name" value="Glutaredoxin"/>
    <property type="match status" value="1"/>
</dbReference>
<dbReference type="GO" id="GO:0016034">
    <property type="term" value="F:maleylacetoacetate isomerase activity"/>
    <property type="evidence" value="ECO:0007669"/>
    <property type="project" value="TreeGrafter"/>
</dbReference>
<dbReference type="InterPro" id="IPR036249">
    <property type="entry name" value="Thioredoxin-like_sf"/>
</dbReference>
<dbReference type="Gene3D" id="1.20.1050.10">
    <property type="match status" value="1"/>
</dbReference>